<dbReference type="Pfam" id="PF13180">
    <property type="entry name" value="PDZ_2"/>
    <property type="match status" value="1"/>
</dbReference>
<feature type="compositionally biased region" description="Basic and acidic residues" evidence="4">
    <location>
        <begin position="81"/>
        <end position="90"/>
    </location>
</feature>
<dbReference type="InterPro" id="IPR001478">
    <property type="entry name" value="PDZ"/>
</dbReference>
<protein>
    <submittedName>
        <fullName evidence="6">Periplasmic pH-dependent serine endoprotease DegQ</fullName>
        <ecNumber evidence="6">3.4.21.107</ecNumber>
    </submittedName>
</protein>
<dbReference type="PROSITE" id="PS50106">
    <property type="entry name" value="PDZ"/>
    <property type="match status" value="1"/>
</dbReference>
<reference evidence="6 7" key="1">
    <citation type="submission" date="2019-03" db="EMBL/GenBank/DDBJ databases">
        <title>Deep-cultivation of Planctomycetes and their phenomic and genomic characterization uncovers novel biology.</title>
        <authorList>
            <person name="Wiegand S."/>
            <person name="Jogler M."/>
            <person name="Boedeker C."/>
            <person name="Pinto D."/>
            <person name="Vollmers J."/>
            <person name="Rivas-Marin E."/>
            <person name="Kohn T."/>
            <person name="Peeters S.H."/>
            <person name="Heuer A."/>
            <person name="Rast P."/>
            <person name="Oberbeckmann S."/>
            <person name="Bunk B."/>
            <person name="Jeske O."/>
            <person name="Meyerdierks A."/>
            <person name="Storesund J.E."/>
            <person name="Kallscheuer N."/>
            <person name="Luecker S."/>
            <person name="Lage O.M."/>
            <person name="Pohl T."/>
            <person name="Merkel B.J."/>
            <person name="Hornburger P."/>
            <person name="Mueller R.-W."/>
            <person name="Bruemmer F."/>
            <person name="Labrenz M."/>
            <person name="Spormann A.M."/>
            <person name="Op den Camp H."/>
            <person name="Overmann J."/>
            <person name="Amann R."/>
            <person name="Jetten M.S.M."/>
            <person name="Mascher T."/>
            <person name="Medema M.H."/>
            <person name="Devos D.P."/>
            <person name="Kaster A.-K."/>
            <person name="Ovreas L."/>
            <person name="Rohde M."/>
            <person name="Galperin M.Y."/>
            <person name="Jogler C."/>
        </authorList>
    </citation>
    <scope>NUCLEOTIDE SEQUENCE [LARGE SCALE GENOMIC DNA]</scope>
    <source>
        <strain evidence="6 7">Enr13</strain>
    </source>
</reference>
<dbReference type="SUPFAM" id="SSF50156">
    <property type="entry name" value="PDZ domain-like"/>
    <property type="match status" value="1"/>
</dbReference>
<dbReference type="InterPro" id="IPR001940">
    <property type="entry name" value="Peptidase_S1C"/>
</dbReference>
<dbReference type="KEGG" id="snep:Enr13x_66960"/>
<name>A0A518I182_9BACT</name>
<dbReference type="SUPFAM" id="SSF50494">
    <property type="entry name" value="Trypsin-like serine proteases"/>
    <property type="match status" value="1"/>
</dbReference>
<feature type="compositionally biased region" description="Polar residues" evidence="4">
    <location>
        <begin position="162"/>
        <end position="173"/>
    </location>
</feature>
<dbReference type="Gene3D" id="2.30.42.10">
    <property type="match status" value="1"/>
</dbReference>
<evidence type="ECO:0000256" key="1">
    <source>
        <dbReference type="ARBA" id="ARBA00010541"/>
    </source>
</evidence>
<dbReference type="EMBL" id="CP037423">
    <property type="protein sequence ID" value="QDV46787.1"/>
    <property type="molecule type" value="Genomic_DNA"/>
</dbReference>
<evidence type="ECO:0000256" key="3">
    <source>
        <dbReference type="ARBA" id="ARBA00022801"/>
    </source>
</evidence>
<dbReference type="RefSeq" id="WP_231743899.1">
    <property type="nucleotide sequence ID" value="NZ_CP037423.1"/>
</dbReference>
<dbReference type="PRINTS" id="PR00834">
    <property type="entry name" value="PROTEASES2C"/>
</dbReference>
<dbReference type="InterPro" id="IPR009003">
    <property type="entry name" value="Peptidase_S1_PA"/>
</dbReference>
<feature type="domain" description="PDZ" evidence="5">
    <location>
        <begin position="467"/>
        <end position="563"/>
    </location>
</feature>
<sequence>MDRTPEGPQAEKPSDEIPISEVPISTTETPSDDLADEQPFALHRLPSTGDTPPAPTCNPAAGRSGPDSPDGDGSTAAPRTLRIERDESETPRTVIFHRFHPQASGPARPHFEPADEPVDDAITDDAIEMASGGAISDRLAFDTTPQPVSPQPASDGGFPQDSVPQDSDPQESCSDITDIDVSDIVVSPEPERHSIATKHRQHARRSDPVRHGVVMLVTVLVMLAAARYVLPSIVEEIRYAQHRGQLRAEFEVAGEGLKNVSLDTLSQAYQMVNAAAGPSVVHIDIHRTAHEAIAHPDVPGAPAILISDQGSGVVVDADGYILTNRHVVAGSDQISVTLSDGRTVDAMIVGTDELTDLAVLKVNADRLMPIPWGDSERIRVGSPVWAIGSPFGLDRTVTFGILSGKHRVVRAKDRYQDFMQSDVAVNPGNSGGPLVDSRGTLIGINTAIVGDTYQGVSFAIPSGIAKKIYLQLREKGSIERGWLGVSLVEVPNDRLQGENHRIRGAMIAALADQNSGAARAGLKSGDLVISLDDQKVRDVDHLMQLIGNAMAGTAIHLSVIRDGQGLEFDVLLGRRPPPLDLR</sequence>
<evidence type="ECO:0000313" key="7">
    <source>
        <dbReference type="Proteomes" id="UP000319004"/>
    </source>
</evidence>
<keyword evidence="2 6" id="KW-0645">Protease</keyword>
<evidence type="ECO:0000256" key="2">
    <source>
        <dbReference type="ARBA" id="ARBA00022670"/>
    </source>
</evidence>
<evidence type="ECO:0000313" key="6">
    <source>
        <dbReference type="EMBL" id="QDV46787.1"/>
    </source>
</evidence>
<gene>
    <name evidence="6" type="primary">degQ_2</name>
    <name evidence="6" type="ORF">Enr13x_66960</name>
</gene>
<dbReference type="InterPro" id="IPR051201">
    <property type="entry name" value="Chloro_Bact_Ser_Proteases"/>
</dbReference>
<feature type="compositionally biased region" description="Low complexity" evidence="4">
    <location>
        <begin position="64"/>
        <end position="74"/>
    </location>
</feature>
<organism evidence="6 7">
    <name type="scientific">Stieleria neptunia</name>
    <dbReference type="NCBI Taxonomy" id="2527979"/>
    <lineage>
        <taxon>Bacteria</taxon>
        <taxon>Pseudomonadati</taxon>
        <taxon>Planctomycetota</taxon>
        <taxon>Planctomycetia</taxon>
        <taxon>Pirellulales</taxon>
        <taxon>Pirellulaceae</taxon>
        <taxon>Stieleria</taxon>
    </lineage>
</organism>
<proteinExistence type="inferred from homology"/>
<evidence type="ECO:0000259" key="5">
    <source>
        <dbReference type="PROSITE" id="PS50106"/>
    </source>
</evidence>
<feature type="region of interest" description="Disordered" evidence="4">
    <location>
        <begin position="140"/>
        <end position="175"/>
    </location>
</feature>
<dbReference type="PANTHER" id="PTHR43343">
    <property type="entry name" value="PEPTIDASE S12"/>
    <property type="match status" value="1"/>
</dbReference>
<accession>A0A518I182</accession>
<keyword evidence="3 6" id="KW-0378">Hydrolase</keyword>
<dbReference type="Pfam" id="PF13365">
    <property type="entry name" value="Trypsin_2"/>
    <property type="match status" value="1"/>
</dbReference>
<dbReference type="Gene3D" id="2.40.10.10">
    <property type="entry name" value="Trypsin-like serine proteases"/>
    <property type="match status" value="2"/>
</dbReference>
<comment type="similarity">
    <text evidence="1">Belongs to the peptidase S1C family.</text>
</comment>
<dbReference type="GO" id="GO:0006508">
    <property type="term" value="P:proteolysis"/>
    <property type="evidence" value="ECO:0007669"/>
    <property type="project" value="UniProtKB-KW"/>
</dbReference>
<dbReference type="InterPro" id="IPR043504">
    <property type="entry name" value="Peptidase_S1_PA_chymotrypsin"/>
</dbReference>
<feature type="region of interest" description="Disordered" evidence="4">
    <location>
        <begin position="1"/>
        <end position="116"/>
    </location>
</feature>
<keyword evidence="7" id="KW-1185">Reference proteome</keyword>
<dbReference type="SMART" id="SM00228">
    <property type="entry name" value="PDZ"/>
    <property type="match status" value="1"/>
</dbReference>
<dbReference type="AlphaFoldDB" id="A0A518I182"/>
<dbReference type="GO" id="GO:0004252">
    <property type="term" value="F:serine-type endopeptidase activity"/>
    <property type="evidence" value="ECO:0007669"/>
    <property type="project" value="InterPro"/>
</dbReference>
<dbReference type="EC" id="3.4.21.107" evidence="6"/>
<dbReference type="InterPro" id="IPR036034">
    <property type="entry name" value="PDZ_sf"/>
</dbReference>
<dbReference type="PANTHER" id="PTHR43343:SF3">
    <property type="entry name" value="PROTEASE DO-LIKE 8, CHLOROPLASTIC"/>
    <property type="match status" value="1"/>
</dbReference>
<dbReference type="Proteomes" id="UP000319004">
    <property type="component" value="Chromosome"/>
</dbReference>
<evidence type="ECO:0000256" key="4">
    <source>
        <dbReference type="SAM" id="MobiDB-lite"/>
    </source>
</evidence>